<dbReference type="RefSeq" id="WP_135646214.1">
    <property type="nucleotide sequence ID" value="NZ_RQER01000004.1"/>
</dbReference>
<dbReference type="InterPro" id="IPR004408">
    <property type="entry name" value="Biotin_CoA_COase_ligase"/>
</dbReference>
<dbReference type="GO" id="GO:0005737">
    <property type="term" value="C:cytoplasm"/>
    <property type="evidence" value="ECO:0007669"/>
    <property type="project" value="TreeGrafter"/>
</dbReference>
<dbReference type="Proteomes" id="UP000297946">
    <property type="component" value="Unassembled WGS sequence"/>
</dbReference>
<dbReference type="GO" id="GO:0004077">
    <property type="term" value="F:biotin--[biotin carboxyl-carrier protein] ligase activity"/>
    <property type="evidence" value="ECO:0007669"/>
    <property type="project" value="UniProtKB-EC"/>
</dbReference>
<evidence type="ECO:0000313" key="6">
    <source>
        <dbReference type="Proteomes" id="UP000297946"/>
    </source>
</evidence>
<dbReference type="InterPro" id="IPR004143">
    <property type="entry name" value="BPL_LPL_catalytic"/>
</dbReference>
<evidence type="ECO:0000313" key="5">
    <source>
        <dbReference type="Proteomes" id="UP000297273"/>
    </source>
</evidence>
<evidence type="ECO:0000259" key="2">
    <source>
        <dbReference type="PROSITE" id="PS51733"/>
    </source>
</evidence>
<dbReference type="Gene3D" id="3.30.930.10">
    <property type="entry name" value="Bira Bifunctional Protein, Domain 2"/>
    <property type="match status" value="1"/>
</dbReference>
<organism evidence="3 6">
    <name type="scientific">Leptospira langatensis</name>
    <dbReference type="NCBI Taxonomy" id="2484983"/>
    <lineage>
        <taxon>Bacteria</taxon>
        <taxon>Pseudomonadati</taxon>
        <taxon>Spirochaetota</taxon>
        <taxon>Spirochaetia</taxon>
        <taxon>Leptospirales</taxon>
        <taxon>Leptospiraceae</taxon>
        <taxon>Leptospira</taxon>
    </lineage>
</organism>
<accession>A0A5F1ZTC6</accession>
<evidence type="ECO:0000256" key="1">
    <source>
        <dbReference type="ARBA" id="ARBA00022598"/>
    </source>
</evidence>
<proteinExistence type="predicted"/>
<dbReference type="PANTHER" id="PTHR12835">
    <property type="entry name" value="BIOTIN PROTEIN LIGASE"/>
    <property type="match status" value="1"/>
</dbReference>
<dbReference type="NCBIfam" id="TIGR00121">
    <property type="entry name" value="birA_ligase"/>
    <property type="match status" value="1"/>
</dbReference>
<dbReference type="AlphaFoldDB" id="A0A5F1ZTC6"/>
<dbReference type="EMBL" id="RQER01000004">
    <property type="protein sequence ID" value="TGK02699.1"/>
    <property type="molecule type" value="Genomic_DNA"/>
</dbReference>
<name>A0A5F1ZTC6_9LEPT</name>
<dbReference type="PANTHER" id="PTHR12835:SF5">
    <property type="entry name" value="BIOTIN--PROTEIN LIGASE"/>
    <property type="match status" value="1"/>
</dbReference>
<reference evidence="4" key="1">
    <citation type="submission" date="2018-10" db="EMBL/GenBank/DDBJ databases">
        <authorList>
            <person name="Vincent A.T."/>
            <person name="Schiettekatte O."/>
            <person name="Bourhy P."/>
            <person name="Veyrier F.J."/>
            <person name="Picardeau M."/>
        </authorList>
    </citation>
    <scope>NUCLEOTIDE SEQUENCE</scope>
    <source>
        <strain evidence="4">201702690</strain>
    </source>
</reference>
<dbReference type="InterPro" id="IPR045864">
    <property type="entry name" value="aa-tRNA-synth_II/BPL/LPL"/>
</dbReference>
<dbReference type="EMBL" id="RQGC01000008">
    <property type="protein sequence ID" value="TGL40098.1"/>
    <property type="molecule type" value="Genomic_DNA"/>
</dbReference>
<dbReference type="Proteomes" id="UP000297273">
    <property type="component" value="Unassembled WGS sequence"/>
</dbReference>
<evidence type="ECO:0000313" key="3">
    <source>
        <dbReference type="EMBL" id="TGK02699.1"/>
    </source>
</evidence>
<feature type="domain" description="BPL/LPL catalytic" evidence="2">
    <location>
        <begin position="1"/>
        <end position="184"/>
    </location>
</feature>
<dbReference type="Pfam" id="PF03099">
    <property type="entry name" value="BPL_LplA_LipB"/>
    <property type="match status" value="1"/>
</dbReference>
<protein>
    <submittedName>
        <fullName evidence="3">Biotin--[acetyl-CoA-carboxylase] ligase</fullName>
        <ecNumber evidence="3">6.3.4.15</ecNumber>
    </submittedName>
</protein>
<dbReference type="SUPFAM" id="SSF55681">
    <property type="entry name" value="Class II aaRS and biotin synthetases"/>
    <property type="match status" value="1"/>
</dbReference>
<comment type="caution">
    <text evidence="3">The sequence shown here is derived from an EMBL/GenBank/DDBJ whole genome shotgun (WGS) entry which is preliminary data.</text>
</comment>
<keyword evidence="1 3" id="KW-0436">Ligase</keyword>
<dbReference type="PROSITE" id="PS51733">
    <property type="entry name" value="BPL_LPL_CATALYTIC"/>
    <property type="match status" value="1"/>
</dbReference>
<dbReference type="EC" id="6.3.4.15" evidence="3"/>
<dbReference type="OrthoDB" id="9807064at2"/>
<dbReference type="CDD" id="cd16442">
    <property type="entry name" value="BPL"/>
    <property type="match status" value="1"/>
</dbReference>
<evidence type="ECO:0000313" key="4">
    <source>
        <dbReference type="EMBL" id="TGL40098.1"/>
    </source>
</evidence>
<sequence>MSFRLLEPDRGIILSEANSTNTLLKGKEYPPGTWVLAEFQSAGRGRKGRTWSILGEEPFIFSGKFRSTEAVSSPSLFSLFIGTAVLKTILNVYPSVSKREAKIKWPNDIYIDGKKVCGILIETEKEGNDWDWIVGIGINLFGKEVPDYLTEAGFVTGDPSEQGRRKKFLEALLPNLNDSALALSDGEDRIKFINERLLWKGESISWNENGSQQTGTLLGINEEGKLLVRTPVGNTIEFIDSPEDFKSLG</sequence>
<keyword evidence="5" id="KW-1185">Reference proteome</keyword>
<reference evidence="5 6" key="2">
    <citation type="journal article" date="2019" name="PLoS Negl. Trop. Dis.">
        <title>Revisiting the worldwide diversity of Leptospira species in the environment.</title>
        <authorList>
            <person name="Vincent A.T."/>
            <person name="Schiettekatte O."/>
            <person name="Bourhy P."/>
            <person name="Veyrier F.J."/>
            <person name="Picardeau M."/>
        </authorList>
    </citation>
    <scope>NUCLEOTIDE SEQUENCE [LARGE SCALE GENOMIC DNA]</scope>
    <source>
        <strain evidence="5">201702690</strain>
        <strain evidence="3 6">SSW18</strain>
    </source>
</reference>
<gene>
    <name evidence="3" type="ORF">EHO57_05070</name>
    <name evidence="4" type="ORF">EHQ53_13040</name>
</gene>